<gene>
    <name evidence="4" type="ORF">DPV69_06360</name>
</gene>
<dbReference type="PANTHER" id="PTHR37299:SF1">
    <property type="entry name" value="STAGE 0 SPORULATION PROTEIN A HOMOLOG"/>
    <property type="match status" value="1"/>
</dbReference>
<dbReference type="OrthoDB" id="9787344at2"/>
<sequence length="247" mass="28709">MNNLNKMKTQPLKCLIVDDELGAVEGIKLYIEKLDFLEVTQVSFSAIEAHHVLKNEKIDLMFLDINMPDLTGLEFLESLNDPPLTIMTTAYSEHALDGFRLNVIDYLLKPIGFQRFFQAVQKAKSAYTSQLTQEVKTLKEEDIYIKQGDTFIRIVWSDILYVEAMQNYVKIHLQDKTHLVHQSMNATVEMLPNSVFFRIHKSYLVNLFHINSINGGRVYVKNYELPLSKYRREELFDTVVNKKLLSK</sequence>
<feature type="domain" description="Response regulatory" evidence="2">
    <location>
        <begin position="13"/>
        <end position="124"/>
    </location>
</feature>
<feature type="modified residue" description="4-aspartylphosphate" evidence="1">
    <location>
        <position position="64"/>
    </location>
</feature>
<evidence type="ECO:0000256" key="1">
    <source>
        <dbReference type="PROSITE-ProRule" id="PRU00169"/>
    </source>
</evidence>
<dbReference type="AlphaFoldDB" id="A0A3S3R9B9"/>
<reference evidence="4 5" key="1">
    <citation type="submission" date="2018-06" db="EMBL/GenBank/DDBJ databases">
        <title>Pedobacter endophyticus sp. nov., an endophytic bacterium isolated from a leaf of Triticum aestivum.</title>
        <authorList>
            <person name="Zhang L."/>
        </authorList>
    </citation>
    <scope>NUCLEOTIDE SEQUENCE [LARGE SCALE GENOMIC DNA]</scope>
    <source>
        <strain evidence="4 5">CM134L-2</strain>
    </source>
</reference>
<dbReference type="SMART" id="SM00448">
    <property type="entry name" value="REC"/>
    <property type="match status" value="1"/>
</dbReference>
<protein>
    <submittedName>
        <fullName evidence="4">Response regulator transcription factor</fullName>
    </submittedName>
</protein>
<comment type="caution">
    <text evidence="4">The sequence shown here is derived from an EMBL/GenBank/DDBJ whole genome shotgun (WGS) entry which is preliminary data.</text>
</comment>
<dbReference type="SUPFAM" id="SSF52172">
    <property type="entry name" value="CheY-like"/>
    <property type="match status" value="1"/>
</dbReference>
<dbReference type="SMART" id="SM00850">
    <property type="entry name" value="LytTR"/>
    <property type="match status" value="1"/>
</dbReference>
<dbReference type="PANTHER" id="PTHR37299">
    <property type="entry name" value="TRANSCRIPTIONAL REGULATOR-RELATED"/>
    <property type="match status" value="1"/>
</dbReference>
<keyword evidence="5" id="KW-1185">Reference proteome</keyword>
<evidence type="ECO:0000313" key="5">
    <source>
        <dbReference type="Proteomes" id="UP000284120"/>
    </source>
</evidence>
<proteinExistence type="predicted"/>
<dbReference type="Pfam" id="PF04397">
    <property type="entry name" value="LytTR"/>
    <property type="match status" value="1"/>
</dbReference>
<dbReference type="InterPro" id="IPR011006">
    <property type="entry name" value="CheY-like_superfamily"/>
</dbReference>
<dbReference type="Proteomes" id="UP000284120">
    <property type="component" value="Unassembled WGS sequence"/>
</dbReference>
<name>A0A3S3R9B9_9SPHI</name>
<evidence type="ECO:0000259" key="3">
    <source>
        <dbReference type="PROSITE" id="PS50930"/>
    </source>
</evidence>
<dbReference type="InterPro" id="IPR007492">
    <property type="entry name" value="LytTR_DNA-bd_dom"/>
</dbReference>
<dbReference type="PROSITE" id="PS50110">
    <property type="entry name" value="RESPONSE_REGULATORY"/>
    <property type="match status" value="1"/>
</dbReference>
<dbReference type="EMBL" id="SAYW01000001">
    <property type="protein sequence ID" value="RWU10948.1"/>
    <property type="molecule type" value="Genomic_DNA"/>
</dbReference>
<dbReference type="Pfam" id="PF00072">
    <property type="entry name" value="Response_reg"/>
    <property type="match status" value="1"/>
</dbReference>
<accession>A0A3S3R9B9</accession>
<dbReference type="PROSITE" id="PS50930">
    <property type="entry name" value="HTH_LYTTR"/>
    <property type="match status" value="1"/>
</dbReference>
<organism evidence="4 5">
    <name type="scientific">Pedobacter chitinilyticus</name>
    <dbReference type="NCBI Taxonomy" id="2233776"/>
    <lineage>
        <taxon>Bacteria</taxon>
        <taxon>Pseudomonadati</taxon>
        <taxon>Bacteroidota</taxon>
        <taxon>Sphingobacteriia</taxon>
        <taxon>Sphingobacteriales</taxon>
        <taxon>Sphingobacteriaceae</taxon>
        <taxon>Pedobacter</taxon>
    </lineage>
</organism>
<dbReference type="InterPro" id="IPR001789">
    <property type="entry name" value="Sig_transdc_resp-reg_receiver"/>
</dbReference>
<feature type="domain" description="HTH LytTR-type" evidence="3">
    <location>
        <begin position="143"/>
        <end position="247"/>
    </location>
</feature>
<dbReference type="Gene3D" id="3.40.50.2300">
    <property type="match status" value="1"/>
</dbReference>
<dbReference type="Gene3D" id="2.40.50.1020">
    <property type="entry name" value="LytTr DNA-binding domain"/>
    <property type="match status" value="1"/>
</dbReference>
<dbReference type="GO" id="GO:0000156">
    <property type="term" value="F:phosphorelay response regulator activity"/>
    <property type="evidence" value="ECO:0007669"/>
    <property type="project" value="InterPro"/>
</dbReference>
<evidence type="ECO:0000313" key="4">
    <source>
        <dbReference type="EMBL" id="RWU10948.1"/>
    </source>
</evidence>
<evidence type="ECO:0000259" key="2">
    <source>
        <dbReference type="PROSITE" id="PS50110"/>
    </source>
</evidence>
<dbReference type="InterPro" id="IPR046947">
    <property type="entry name" value="LytR-like"/>
</dbReference>
<keyword evidence="1" id="KW-0597">Phosphoprotein</keyword>
<dbReference type="GO" id="GO:0003677">
    <property type="term" value="F:DNA binding"/>
    <property type="evidence" value="ECO:0007669"/>
    <property type="project" value="InterPro"/>
</dbReference>